<sequence>TQFKIMAEEIKRLAPEAVWGYFYDLTQISRPTGHMKHITDHPKTLSLCTVMTRCLLLALLILGVTVEGHAQSLYVKTFGKADGVPLIFLHGGPGYNAAAFESVAAQALADNGFRVLVYDRRGEGRSLHTAARYTFDEALHDIDSLCRTYDLHRPVLLGHSFGGILALLYADKHPEQVRSVVLMSAPLALQASFDHIRNRCRAIYASRADSVNLRYMNMLDAMDKGSMEYASYCFMHAAGNGFYVPKARTKEGQSVYAAFETDSALFPLSKLSEWQAPQGFHRNEHYTTLDLTDTLRRILRRGTPVYGLYGADDGLYSAAQLDALRNLLGPDHMITLDSCSHNVFIDRRHAFIEALTRHCKTK</sequence>
<dbReference type="GO" id="GO:0006508">
    <property type="term" value="P:proteolysis"/>
    <property type="evidence" value="ECO:0007669"/>
    <property type="project" value="InterPro"/>
</dbReference>
<comment type="caution">
    <text evidence="4">The sequence shown here is derived from an EMBL/GenBank/DDBJ whole genome shotgun (WGS) entry which is preliminary data.</text>
</comment>
<dbReference type="EMBL" id="AYYD01001066">
    <property type="protein sequence ID" value="ETK09510.1"/>
    <property type="molecule type" value="Genomic_DNA"/>
</dbReference>
<feature type="domain" description="AB hydrolase-1" evidence="3">
    <location>
        <begin position="85"/>
        <end position="346"/>
    </location>
</feature>
<feature type="non-terminal residue" evidence="4">
    <location>
        <position position="1"/>
    </location>
</feature>
<proteinExistence type="inferred from homology"/>
<evidence type="ECO:0000313" key="6">
    <source>
        <dbReference type="Proteomes" id="UP000018874"/>
    </source>
</evidence>
<dbReference type="PANTHER" id="PTHR43798:SF33">
    <property type="entry name" value="HYDROLASE, PUTATIVE (AFU_ORTHOLOGUE AFUA_2G14860)-RELATED"/>
    <property type="match status" value="1"/>
</dbReference>
<dbReference type="Proteomes" id="UP000018874">
    <property type="component" value="Unassembled WGS sequence"/>
</dbReference>
<comment type="similarity">
    <text evidence="1">Belongs to the peptidase S33 family.</text>
</comment>
<dbReference type="SUPFAM" id="SSF53474">
    <property type="entry name" value="alpha/beta-Hydrolases"/>
    <property type="match status" value="1"/>
</dbReference>
<dbReference type="InterPro" id="IPR029058">
    <property type="entry name" value="AB_hydrolase_fold"/>
</dbReference>
<dbReference type="PATRIC" id="fig|1411021.3.peg.1088"/>
<dbReference type="PANTHER" id="PTHR43798">
    <property type="entry name" value="MONOACYLGLYCEROL LIPASE"/>
    <property type="match status" value="1"/>
</dbReference>
<dbReference type="GO" id="GO:0008233">
    <property type="term" value="F:peptidase activity"/>
    <property type="evidence" value="ECO:0007669"/>
    <property type="project" value="InterPro"/>
</dbReference>
<dbReference type="InterPro" id="IPR002410">
    <property type="entry name" value="Peptidase_S33"/>
</dbReference>
<gene>
    <name evidence="5" type="ORF">T231_09345</name>
    <name evidence="4" type="ORF">T231_09355</name>
</gene>
<reference evidence="4 6" key="1">
    <citation type="submission" date="2013-11" db="EMBL/GenBank/DDBJ databases">
        <title>Single cell genomics of uncultured Tannerella BU063 (oral taxon 286).</title>
        <authorList>
            <person name="Beall C.J."/>
            <person name="Campbell A.G."/>
            <person name="Griffen A.L."/>
            <person name="Podar M."/>
            <person name="Leys E.J."/>
        </authorList>
    </citation>
    <scope>NUCLEOTIDE SEQUENCE [LARGE SCALE GENOMIC DNA]</scope>
    <source>
        <strain evidence="4">Cell 6/7/9</strain>
    </source>
</reference>
<name>W2CQR2_9BACT</name>
<keyword evidence="6" id="KW-1185">Reference proteome</keyword>
<dbReference type="InterPro" id="IPR000073">
    <property type="entry name" value="AB_hydrolase_1"/>
</dbReference>
<dbReference type="GO" id="GO:0016020">
    <property type="term" value="C:membrane"/>
    <property type="evidence" value="ECO:0007669"/>
    <property type="project" value="TreeGrafter"/>
</dbReference>
<accession>W2CQR2</accession>
<evidence type="ECO:0000313" key="5">
    <source>
        <dbReference type="EMBL" id="ETK09512.1"/>
    </source>
</evidence>
<protein>
    <recommendedName>
        <fullName evidence="3">AB hydrolase-1 domain-containing protein</fullName>
    </recommendedName>
</protein>
<keyword evidence="2" id="KW-0378">Hydrolase</keyword>
<dbReference type="PRINTS" id="PR00111">
    <property type="entry name" value="ABHYDROLASE"/>
</dbReference>
<evidence type="ECO:0000256" key="2">
    <source>
        <dbReference type="ARBA" id="ARBA00022801"/>
    </source>
</evidence>
<dbReference type="Pfam" id="PF00561">
    <property type="entry name" value="Abhydrolase_1"/>
    <property type="match status" value="1"/>
</dbReference>
<dbReference type="Gene3D" id="3.40.50.1820">
    <property type="entry name" value="alpha/beta hydrolase"/>
    <property type="match status" value="1"/>
</dbReference>
<evidence type="ECO:0000313" key="4">
    <source>
        <dbReference type="EMBL" id="ETK09510.1"/>
    </source>
</evidence>
<dbReference type="AlphaFoldDB" id="W2CQR2"/>
<dbReference type="InterPro" id="IPR050266">
    <property type="entry name" value="AB_hydrolase_sf"/>
</dbReference>
<dbReference type="EMBL" id="AYYD01001065">
    <property type="protein sequence ID" value="ETK09512.1"/>
    <property type="molecule type" value="Genomic_DNA"/>
</dbReference>
<dbReference type="PRINTS" id="PR00793">
    <property type="entry name" value="PROAMNOPTASE"/>
</dbReference>
<evidence type="ECO:0000259" key="3">
    <source>
        <dbReference type="Pfam" id="PF00561"/>
    </source>
</evidence>
<organism evidence="4 6">
    <name type="scientific">Tannerella sp. oral taxon BU063 isolate Cell 6/7/9</name>
    <dbReference type="NCBI Taxonomy" id="1411021"/>
    <lineage>
        <taxon>Bacteria</taxon>
        <taxon>Pseudomonadati</taxon>
        <taxon>Bacteroidota</taxon>
        <taxon>Bacteroidia</taxon>
        <taxon>Bacteroidales</taxon>
        <taxon>Tannerellaceae</taxon>
        <taxon>Tannerella</taxon>
    </lineage>
</organism>
<evidence type="ECO:0000256" key="1">
    <source>
        <dbReference type="ARBA" id="ARBA00010088"/>
    </source>
</evidence>